<evidence type="ECO:0000259" key="1">
    <source>
        <dbReference type="Pfam" id="PF05729"/>
    </source>
</evidence>
<dbReference type="Pfam" id="PF05729">
    <property type="entry name" value="NACHT"/>
    <property type="match status" value="1"/>
</dbReference>
<name>A0A101CE86_9FLAO</name>
<gene>
    <name evidence="2" type="ORF">AR686_17175</name>
</gene>
<dbReference type="RefSeq" id="WP_059137839.1">
    <property type="nucleotide sequence ID" value="NZ_LMAI01000012.1"/>
</dbReference>
<evidence type="ECO:0000313" key="3">
    <source>
        <dbReference type="Proteomes" id="UP000054388"/>
    </source>
</evidence>
<dbReference type="InterPro" id="IPR007111">
    <property type="entry name" value="NACHT_NTPase"/>
</dbReference>
<proteinExistence type="predicted"/>
<protein>
    <recommendedName>
        <fullName evidence="1">NACHT domain-containing protein</fullName>
    </recommendedName>
</protein>
<dbReference type="AlphaFoldDB" id="A0A101CE86"/>
<dbReference type="InterPro" id="IPR027417">
    <property type="entry name" value="P-loop_NTPase"/>
</dbReference>
<feature type="domain" description="NACHT" evidence="1">
    <location>
        <begin position="41"/>
        <end position="174"/>
    </location>
</feature>
<comment type="caution">
    <text evidence="2">The sequence shown here is derived from an EMBL/GenBank/DDBJ whole genome shotgun (WGS) entry which is preliminary data.</text>
</comment>
<organism evidence="2 3">
    <name type="scientific">Chryseobacterium aquaticum subsp. greenlandense</name>
    <dbReference type="NCBI Taxonomy" id="345663"/>
    <lineage>
        <taxon>Bacteria</taxon>
        <taxon>Pseudomonadati</taxon>
        <taxon>Bacteroidota</taxon>
        <taxon>Flavobacteriia</taxon>
        <taxon>Flavobacteriales</taxon>
        <taxon>Weeksellaceae</taxon>
        <taxon>Chryseobacterium group</taxon>
        <taxon>Chryseobacterium</taxon>
    </lineage>
</organism>
<accession>A0A101CE86</accession>
<dbReference type="Gene3D" id="3.40.50.300">
    <property type="entry name" value="P-loop containing nucleotide triphosphate hydrolases"/>
    <property type="match status" value="1"/>
</dbReference>
<reference evidence="2 3" key="1">
    <citation type="submission" date="2015-10" db="EMBL/GenBank/DDBJ databases">
        <title>Genome sequence of Chryseobacterium greenlandense.</title>
        <authorList>
            <person name="Newman J."/>
            <person name="Fischer K."/>
            <person name="Miller J."/>
        </authorList>
    </citation>
    <scope>NUCLEOTIDE SEQUENCE [LARGE SCALE GENOMIC DNA]</scope>
    <source>
        <strain evidence="2 3">UMB34</strain>
    </source>
</reference>
<dbReference type="EMBL" id="LMAI01000012">
    <property type="protein sequence ID" value="KUJ54642.1"/>
    <property type="molecule type" value="Genomic_DNA"/>
</dbReference>
<dbReference type="Proteomes" id="UP000054388">
    <property type="component" value="Unassembled WGS sequence"/>
</dbReference>
<sequence>MNNIYYEQRFIKNSKDATEIQTIESKNKTKLADVLLKDGRIVLLGNPGIGKSTELNMLFENLWENREDSMNFPLIINLKSFRPVSRFEDLIPLKEWKELPKMTFILDGLDEIADIQDFVSELENFLNKNDDKIINVVLSCRTNIYEKYLINISGFKYYFLDGLTDKQINNILEKRIFTKLGIEELDKFRVYLETPFNLEPFCEYYESKKAFPETQEECWNLFIENELRKLSKDKLKKRENVDIAHVKKCLEKVALVSESMHQNYISDDHVYSLLGKDDKSIFEQISLVEKLPKTDNFVFRHRNYQEFFSAKLLSEFTPDEIISLIRIHPEENITKPSFFNTITFLLNIIEPKKFIELEKWFLANEPEILFLAEKDKLPVSTQKEIFKKYFQEISVEKTFWFGKDRRFSIDKIAEFADIDFLLGIVRENNHFRSVISALDVLSFTKNTGKELEIKQIFTDYIFAGDRYMEVALRSFRGKGFHKFDKELFLSISEHFKNDFSPEINHQLIAMIADFEFVDEYFSVLKNCVDKLYEVRPEQIKDNTIRGTKWLLEKIFLKIENAENFLSVLDVIFNEKFDIKISDFYDKKFRDKLIERILYFSEKETDFLFRCIDAFLRHEDSFIYRRDSIIVDVINRSSKDFRAFKYIINKYGLSDKNYMFLSFFDNKQCIDYLVEKYEKKEILIEKETDLDFLRYKYFYSNHELGYYYEEIFKEAGYKFPEDLPTEKEIMLENKRKKEFVQSNFDILFDREELASEVSKVFENNSIIDMTWKNIHEIEWEWYKNKNEHGVQHSVFRAISASVKNSEKKTKEDVIAHISNDYFIIFQIKNKIKDRENEGFTVKQDQISYIKQFCKKFAEEFNFNRVINVKSDGNLGIYNGYSILKLLFYFDKKYDIQYSTDFYIQSLKYCNIFGSAEGNTDFIKSRISNPDLFKNQLIENLKKEVLDSGSLKDHIDQAIELKLEETYPILEDNFLNDNYIYSQRDFLSRYTELLNKDQEITFLEKCCNNIDSYLCWKAVEVFIEKKLHSAFILEIAKKYLEKENPKFVSDALNVLFYCNDESALPIYLEFLIDFKNTERVDYRDDYRIKDFTNYKRLDSILVLKDIFEIVYDEHVKDTFDFYNSQNLLKVLINNLSETEIGYKKVQEMLTNLKSEIMDNDSKFFYVNNLIEDSKLSYYASISRPFTFKEAKSFLEEIESI</sequence>
<evidence type="ECO:0000313" key="2">
    <source>
        <dbReference type="EMBL" id="KUJ54642.1"/>
    </source>
</evidence>
<dbReference type="SUPFAM" id="SSF52540">
    <property type="entry name" value="P-loop containing nucleoside triphosphate hydrolases"/>
    <property type="match status" value="1"/>
</dbReference>